<dbReference type="InterPro" id="IPR018717">
    <property type="entry name" value="DUF2241"/>
</dbReference>
<dbReference type="SUPFAM" id="SSF55021">
    <property type="entry name" value="ACT-like"/>
    <property type="match status" value="2"/>
</dbReference>
<feature type="domain" description="CASTOR ACT" evidence="2">
    <location>
        <begin position="73"/>
        <end position="127"/>
    </location>
</feature>
<protein>
    <submittedName>
        <fullName evidence="3">ACT domain-containing protein</fullName>
    </submittedName>
</protein>
<reference evidence="3" key="1">
    <citation type="submission" date="2020-12" db="EMBL/GenBank/DDBJ databases">
        <title>Bacterial taxonomy.</title>
        <authorList>
            <person name="Pan X."/>
        </authorList>
    </citation>
    <scope>NUCLEOTIDE SEQUENCE</scope>
    <source>
        <strain evidence="3">M0105</strain>
    </source>
</reference>
<dbReference type="AlphaFoldDB" id="A0A8J7M6L1"/>
<sequence length="132" mass="14083">MTGETDLAVLLRGMRPVLDPVVYGFSTLQRDATLPPALRPLCLFEEEEGTTLIAPQSDLVAAGLAHRPGWARITLTVHSSLEAVGLTAAIAAALTDAGISANVVAAYYHDHVFVPWDRRHDALTALEALGQN</sequence>
<name>A0A8J7M6L1_9RHOB</name>
<organism evidence="3 4">
    <name type="scientific">Thermohalobaculum xanthum</name>
    <dbReference type="NCBI Taxonomy" id="2753746"/>
    <lineage>
        <taxon>Bacteria</taxon>
        <taxon>Pseudomonadati</taxon>
        <taxon>Pseudomonadota</taxon>
        <taxon>Alphaproteobacteria</taxon>
        <taxon>Rhodobacterales</taxon>
        <taxon>Paracoccaceae</taxon>
        <taxon>Thermohalobaculum</taxon>
    </lineage>
</organism>
<evidence type="ECO:0000259" key="2">
    <source>
        <dbReference type="Pfam" id="PF13840"/>
    </source>
</evidence>
<dbReference type="Pfam" id="PF13840">
    <property type="entry name" value="ACT_7"/>
    <property type="match status" value="1"/>
</dbReference>
<dbReference type="InterPro" id="IPR027795">
    <property type="entry name" value="CASTOR_ACT_dom"/>
</dbReference>
<dbReference type="EMBL" id="JAEHHL010000004">
    <property type="protein sequence ID" value="MBK0399299.1"/>
    <property type="molecule type" value="Genomic_DNA"/>
</dbReference>
<dbReference type="InterPro" id="IPR045865">
    <property type="entry name" value="ACT-like_dom_sf"/>
</dbReference>
<comment type="caution">
    <text evidence="3">The sequence shown here is derived from an EMBL/GenBank/DDBJ whole genome shotgun (WGS) entry which is preliminary data.</text>
</comment>
<dbReference type="RefSeq" id="WP_200609397.1">
    <property type="nucleotide sequence ID" value="NZ_JAEHHL010000004.1"/>
</dbReference>
<evidence type="ECO:0000259" key="1">
    <source>
        <dbReference type="Pfam" id="PF10000"/>
    </source>
</evidence>
<accession>A0A8J7M6L1</accession>
<dbReference type="PANTHER" id="PTHR39199">
    <property type="entry name" value="BLR5128 PROTEIN"/>
    <property type="match status" value="1"/>
</dbReference>
<gene>
    <name evidence="3" type="ORF">H0I76_08860</name>
</gene>
<keyword evidence="4" id="KW-1185">Reference proteome</keyword>
<evidence type="ECO:0000313" key="4">
    <source>
        <dbReference type="Proteomes" id="UP000655420"/>
    </source>
</evidence>
<dbReference type="PANTHER" id="PTHR39199:SF1">
    <property type="entry name" value="BLR5128 PROTEIN"/>
    <property type="match status" value="1"/>
</dbReference>
<dbReference type="Pfam" id="PF10000">
    <property type="entry name" value="ACT_3"/>
    <property type="match status" value="1"/>
</dbReference>
<dbReference type="Gene3D" id="3.30.2130.10">
    <property type="entry name" value="VC0802-like"/>
    <property type="match status" value="1"/>
</dbReference>
<proteinExistence type="predicted"/>
<evidence type="ECO:0000313" key="3">
    <source>
        <dbReference type="EMBL" id="MBK0399299.1"/>
    </source>
</evidence>
<feature type="domain" description="DUF2241" evidence="1">
    <location>
        <begin position="2"/>
        <end position="66"/>
    </location>
</feature>
<dbReference type="Proteomes" id="UP000655420">
    <property type="component" value="Unassembled WGS sequence"/>
</dbReference>